<dbReference type="Proteomes" id="UP000037931">
    <property type="component" value="Unassembled WGS sequence"/>
</dbReference>
<dbReference type="Gene3D" id="3.90.1340.10">
    <property type="entry name" value="Phage tail collar domain"/>
    <property type="match status" value="1"/>
</dbReference>
<dbReference type="PATRIC" id="fig|50340.43.peg.5109"/>
<dbReference type="OrthoDB" id="8457242at2"/>
<evidence type="ECO:0000313" key="2">
    <source>
        <dbReference type="EMBL" id="KPA87083.1"/>
    </source>
</evidence>
<comment type="caution">
    <text evidence="2">The sequence shown here is derived from an EMBL/GenBank/DDBJ whole genome shotgun (WGS) entry which is preliminary data.</text>
</comment>
<dbReference type="STRING" id="50340.PF66_06428"/>
<evidence type="ECO:0000256" key="1">
    <source>
        <dbReference type="SAM" id="MobiDB-lite"/>
    </source>
</evidence>
<dbReference type="AlphaFoldDB" id="A0A0M9GBI4"/>
<proteinExistence type="predicted"/>
<organism evidence="2 3">
    <name type="scientific">Pseudomonas asplenii</name>
    <dbReference type="NCBI Taxonomy" id="53407"/>
    <lineage>
        <taxon>Bacteria</taxon>
        <taxon>Pseudomonadati</taxon>
        <taxon>Pseudomonadota</taxon>
        <taxon>Gammaproteobacteria</taxon>
        <taxon>Pseudomonadales</taxon>
        <taxon>Pseudomonadaceae</taxon>
        <taxon>Pseudomonas</taxon>
    </lineage>
</organism>
<feature type="region of interest" description="Disordered" evidence="1">
    <location>
        <begin position="1"/>
        <end position="24"/>
    </location>
</feature>
<keyword evidence="3" id="KW-1185">Reference proteome</keyword>
<dbReference type="InterPro" id="IPR037053">
    <property type="entry name" value="Phage_tail_collar_dom_sf"/>
</dbReference>
<gene>
    <name evidence="2" type="ORF">PF66_06428</name>
</gene>
<sequence length="587" mass="59948">MTINPINIGSAPNDGTGQDLRSGGQIINDNFAELDTRTAAAQAKAEQGVSDAAAAQATADAAKAKADAAVPSAALGVSVAQLVNGTVPAGQLPSYVDDVLEYPTLDDFPATGETGKIYIAINGGDSPTNPTRQYRWSGTAFVLIPASPGSTDQVPEGTTNLYFTAARVRSTLLAGLGAAVNAAILASDTIMQAFAKLQGQLNAKLGIGDTAADSAKLNGQAASFYTAPMVGATSSAAGTKGLVPAPAAGDQDKFLGGDGTYKVAGGAGMPVGTLYVHMGPADKIPAGMLPLNGQFVDRGTWPQLWAKYNSGELLMTTEANWSADPLIRGQATPGNGTNTFRLPDLNGVQPGSIGGVFVRGSNSGAPGPGYMRMDQFQGFRMGIWAATGGAGSGSFNITNGYATAAVSGQAQAEARNFITDGTNGTPRVGTETRPKEVTYTWCIVGATTTSNPGTVDVTALATQVNAQQAQLETIDFTVIYPNGGSEASPALTAAGSRYTNPSPWPGKRIICEAQLLYNGNWVASGWWTTTGTAIGTRAAQNADTVITAVGIGGCMIGYQYGGGSSDYNAGGTSANLPVRVRCWKVKG</sequence>
<protein>
    <submittedName>
        <fullName evidence="2">Uncharacterized protein</fullName>
    </submittedName>
</protein>
<accession>A0A0M9GBI4</accession>
<dbReference type="SUPFAM" id="SSF88874">
    <property type="entry name" value="Receptor-binding domain of short tail fibre protein gp12"/>
    <property type="match status" value="1"/>
</dbReference>
<dbReference type="RefSeq" id="WP_054064883.1">
    <property type="nucleotide sequence ID" value="NZ_JSYZ01000054.1"/>
</dbReference>
<dbReference type="InterPro" id="IPR036240">
    <property type="entry name" value="Gp9-like_sf"/>
</dbReference>
<evidence type="ECO:0000313" key="3">
    <source>
        <dbReference type="Proteomes" id="UP000037931"/>
    </source>
</evidence>
<name>A0A0M9GBI4_9PSED</name>
<dbReference type="EMBL" id="JSYZ01000054">
    <property type="protein sequence ID" value="KPA87083.1"/>
    <property type="molecule type" value="Genomic_DNA"/>
</dbReference>
<reference evidence="2 3" key="1">
    <citation type="journal article" date="2015" name="PLoS ONE">
        <title>Rice-Infecting Pseudomonas Genomes Are Highly Accessorized and Harbor Multiple Putative Virulence Mechanisms to Cause Sheath Brown Rot.</title>
        <authorList>
            <person name="Quibod I.L."/>
            <person name="Grande G."/>
            <person name="Oreiro E.G."/>
            <person name="Borja F.N."/>
            <person name="Dossa G.S."/>
            <person name="Mauleon R."/>
            <person name="Cruz C.V."/>
            <person name="Oliva R."/>
        </authorList>
    </citation>
    <scope>NUCLEOTIDE SEQUENCE [LARGE SCALE GENOMIC DNA]</scope>
    <source>
        <strain evidence="2 3">IRRI 6609</strain>
    </source>
</reference>
<dbReference type="SUPFAM" id="SSF50017">
    <property type="entry name" value="gp9"/>
    <property type="match status" value="1"/>
</dbReference>